<evidence type="ECO:0000313" key="2">
    <source>
        <dbReference type="Proteomes" id="UP000693946"/>
    </source>
</evidence>
<dbReference type="Proteomes" id="UP000693946">
    <property type="component" value="Linkage Group LG4"/>
</dbReference>
<evidence type="ECO:0000313" key="1">
    <source>
        <dbReference type="EMBL" id="KAG7493492.1"/>
    </source>
</evidence>
<comment type="caution">
    <text evidence="1">The sequence shown here is derived from an EMBL/GenBank/DDBJ whole genome shotgun (WGS) entry which is preliminary data.</text>
</comment>
<dbReference type="EMBL" id="JAGKHQ010000016">
    <property type="protein sequence ID" value="KAG7493492.1"/>
    <property type="molecule type" value="Genomic_DNA"/>
</dbReference>
<keyword evidence="2" id="KW-1185">Reference proteome</keyword>
<gene>
    <name evidence="1" type="ORF">JOB18_009897</name>
</gene>
<protein>
    <submittedName>
        <fullName evidence="1">Uncharacterized protein</fullName>
    </submittedName>
</protein>
<sequence>MGVEKEKTKLFENVDTLCEHVNAAPQPLRFCWENASIPIRFAVVNDASARFADEPRAQAPCEWHGHLDEALPPPSPRVIRHKLRLTAPEEYKVPGGARTRCFMCCRRVAGEEARAMGFSFSLR</sequence>
<name>A0AAV6QKM8_SOLSE</name>
<dbReference type="AlphaFoldDB" id="A0AAV6QKM8"/>
<accession>A0AAV6QKM8</accession>
<reference evidence="1 2" key="1">
    <citation type="journal article" date="2021" name="Sci. Rep.">
        <title>Chromosome anchoring in Senegalese sole (Solea senegalensis) reveals sex-associated markers and genome rearrangements in flatfish.</title>
        <authorList>
            <person name="Guerrero-Cozar I."/>
            <person name="Gomez-Garrido J."/>
            <person name="Berbel C."/>
            <person name="Martinez-Blanch J.F."/>
            <person name="Alioto T."/>
            <person name="Claros M.G."/>
            <person name="Gagnaire P.A."/>
            <person name="Manchado M."/>
        </authorList>
    </citation>
    <scope>NUCLEOTIDE SEQUENCE [LARGE SCALE GENOMIC DNA]</scope>
    <source>
        <strain evidence="1">Sse05_10M</strain>
    </source>
</reference>
<organism evidence="1 2">
    <name type="scientific">Solea senegalensis</name>
    <name type="common">Senegalese sole</name>
    <dbReference type="NCBI Taxonomy" id="28829"/>
    <lineage>
        <taxon>Eukaryota</taxon>
        <taxon>Metazoa</taxon>
        <taxon>Chordata</taxon>
        <taxon>Craniata</taxon>
        <taxon>Vertebrata</taxon>
        <taxon>Euteleostomi</taxon>
        <taxon>Actinopterygii</taxon>
        <taxon>Neopterygii</taxon>
        <taxon>Teleostei</taxon>
        <taxon>Neoteleostei</taxon>
        <taxon>Acanthomorphata</taxon>
        <taxon>Carangaria</taxon>
        <taxon>Pleuronectiformes</taxon>
        <taxon>Pleuronectoidei</taxon>
        <taxon>Soleidae</taxon>
        <taxon>Solea</taxon>
    </lineage>
</organism>
<proteinExistence type="predicted"/>